<sequence length="179" mass="20125">MSSTRSEVNVHGSCTQESTENQAQFRANGGITPLFYANEPGPHAPAFLGPPTDILEHDDECRLFRSTCLQLQENQLQRGGKVKSSQHRYLQSPSRSNRRQVWSYLRISIETCLRGTACPCTNETTSAASWSTLNANCSWLKRRLTMNVDVCSRMSRPVVPRWTTEVKSIQRCTTSASIK</sequence>
<dbReference type="AlphaFoldDB" id="A0A9J6EGP8"/>
<protein>
    <submittedName>
        <fullName evidence="2">Uncharacterized protein</fullName>
    </submittedName>
</protein>
<feature type="region of interest" description="Disordered" evidence="1">
    <location>
        <begin position="1"/>
        <end position="21"/>
    </location>
</feature>
<evidence type="ECO:0000313" key="2">
    <source>
        <dbReference type="EMBL" id="KAH8033617.1"/>
    </source>
</evidence>
<reference evidence="2" key="1">
    <citation type="journal article" date="2020" name="Cell">
        <title>Large-Scale Comparative Analyses of Tick Genomes Elucidate Their Genetic Diversity and Vector Capacities.</title>
        <authorList>
            <consortium name="Tick Genome and Microbiome Consortium (TIGMIC)"/>
            <person name="Jia N."/>
            <person name="Wang J."/>
            <person name="Shi W."/>
            <person name="Du L."/>
            <person name="Sun Y."/>
            <person name="Zhan W."/>
            <person name="Jiang J.F."/>
            <person name="Wang Q."/>
            <person name="Zhang B."/>
            <person name="Ji P."/>
            <person name="Bell-Sakyi L."/>
            <person name="Cui X.M."/>
            <person name="Yuan T.T."/>
            <person name="Jiang B.G."/>
            <person name="Yang W.F."/>
            <person name="Lam T.T."/>
            <person name="Chang Q.C."/>
            <person name="Ding S.J."/>
            <person name="Wang X.J."/>
            <person name="Zhu J.G."/>
            <person name="Ruan X.D."/>
            <person name="Zhao L."/>
            <person name="Wei J.T."/>
            <person name="Ye R.Z."/>
            <person name="Que T.C."/>
            <person name="Du C.H."/>
            <person name="Zhou Y.H."/>
            <person name="Cheng J.X."/>
            <person name="Dai P.F."/>
            <person name="Guo W.B."/>
            <person name="Han X.H."/>
            <person name="Huang E.J."/>
            <person name="Li L.F."/>
            <person name="Wei W."/>
            <person name="Gao Y.C."/>
            <person name="Liu J.Z."/>
            <person name="Shao H.Z."/>
            <person name="Wang X."/>
            <person name="Wang C.C."/>
            <person name="Yang T.C."/>
            <person name="Huo Q.B."/>
            <person name="Li W."/>
            <person name="Chen H.Y."/>
            <person name="Chen S.E."/>
            <person name="Zhou L.G."/>
            <person name="Ni X.B."/>
            <person name="Tian J.H."/>
            <person name="Sheng Y."/>
            <person name="Liu T."/>
            <person name="Pan Y.S."/>
            <person name="Xia L.Y."/>
            <person name="Li J."/>
            <person name="Zhao F."/>
            <person name="Cao W.C."/>
        </authorList>
    </citation>
    <scope>NUCLEOTIDE SEQUENCE</scope>
    <source>
        <strain evidence="2">Rmic-2018</strain>
    </source>
</reference>
<organism evidence="2 3">
    <name type="scientific">Rhipicephalus microplus</name>
    <name type="common">Cattle tick</name>
    <name type="synonym">Boophilus microplus</name>
    <dbReference type="NCBI Taxonomy" id="6941"/>
    <lineage>
        <taxon>Eukaryota</taxon>
        <taxon>Metazoa</taxon>
        <taxon>Ecdysozoa</taxon>
        <taxon>Arthropoda</taxon>
        <taxon>Chelicerata</taxon>
        <taxon>Arachnida</taxon>
        <taxon>Acari</taxon>
        <taxon>Parasitiformes</taxon>
        <taxon>Ixodida</taxon>
        <taxon>Ixodoidea</taxon>
        <taxon>Ixodidae</taxon>
        <taxon>Rhipicephalinae</taxon>
        <taxon>Rhipicephalus</taxon>
        <taxon>Boophilus</taxon>
    </lineage>
</organism>
<keyword evidence="3" id="KW-1185">Reference proteome</keyword>
<name>A0A9J6EGP8_RHIMP</name>
<evidence type="ECO:0000313" key="3">
    <source>
        <dbReference type="Proteomes" id="UP000821866"/>
    </source>
</evidence>
<dbReference type="EMBL" id="JABSTU010000004">
    <property type="protein sequence ID" value="KAH8033617.1"/>
    <property type="molecule type" value="Genomic_DNA"/>
</dbReference>
<proteinExistence type="predicted"/>
<accession>A0A9J6EGP8</accession>
<gene>
    <name evidence="2" type="ORF">HPB51_014885</name>
</gene>
<dbReference type="Proteomes" id="UP000821866">
    <property type="component" value="Chromosome 2"/>
</dbReference>
<reference evidence="2" key="2">
    <citation type="submission" date="2021-09" db="EMBL/GenBank/DDBJ databases">
        <authorList>
            <person name="Jia N."/>
            <person name="Wang J."/>
            <person name="Shi W."/>
            <person name="Du L."/>
            <person name="Sun Y."/>
            <person name="Zhan W."/>
            <person name="Jiang J."/>
            <person name="Wang Q."/>
            <person name="Zhang B."/>
            <person name="Ji P."/>
            <person name="Sakyi L.B."/>
            <person name="Cui X."/>
            <person name="Yuan T."/>
            <person name="Jiang B."/>
            <person name="Yang W."/>
            <person name="Lam T.T.-Y."/>
            <person name="Chang Q."/>
            <person name="Ding S."/>
            <person name="Wang X."/>
            <person name="Zhu J."/>
            <person name="Ruan X."/>
            <person name="Zhao L."/>
            <person name="Wei J."/>
            <person name="Que T."/>
            <person name="Du C."/>
            <person name="Cheng J."/>
            <person name="Dai P."/>
            <person name="Han X."/>
            <person name="Huang E."/>
            <person name="Gao Y."/>
            <person name="Liu J."/>
            <person name="Shao H."/>
            <person name="Ye R."/>
            <person name="Li L."/>
            <person name="Wei W."/>
            <person name="Wang X."/>
            <person name="Wang C."/>
            <person name="Huo Q."/>
            <person name="Li W."/>
            <person name="Guo W."/>
            <person name="Chen H."/>
            <person name="Chen S."/>
            <person name="Zhou L."/>
            <person name="Zhou L."/>
            <person name="Ni X."/>
            <person name="Tian J."/>
            <person name="Zhou Y."/>
            <person name="Sheng Y."/>
            <person name="Liu T."/>
            <person name="Pan Y."/>
            <person name="Xia L."/>
            <person name="Li J."/>
            <person name="Zhao F."/>
            <person name="Cao W."/>
        </authorList>
    </citation>
    <scope>NUCLEOTIDE SEQUENCE</scope>
    <source>
        <strain evidence="2">Rmic-2018</strain>
        <tissue evidence="2">Larvae</tissue>
    </source>
</reference>
<comment type="caution">
    <text evidence="2">The sequence shown here is derived from an EMBL/GenBank/DDBJ whole genome shotgun (WGS) entry which is preliminary data.</text>
</comment>
<evidence type="ECO:0000256" key="1">
    <source>
        <dbReference type="SAM" id="MobiDB-lite"/>
    </source>
</evidence>